<protein>
    <recommendedName>
        <fullName evidence="1">DUF58 domain-containing protein</fullName>
    </recommendedName>
</protein>
<keyword evidence="3" id="KW-1185">Reference proteome</keyword>
<dbReference type="PANTHER" id="PTHR33608:SF7">
    <property type="entry name" value="DUF58 DOMAIN-CONTAINING PROTEIN"/>
    <property type="match status" value="1"/>
</dbReference>
<accession>A0A917CJ67</accession>
<organism evidence="2 3">
    <name type="scientific">Arenimonas maotaiensis</name>
    <dbReference type="NCBI Taxonomy" id="1446479"/>
    <lineage>
        <taxon>Bacteria</taxon>
        <taxon>Pseudomonadati</taxon>
        <taxon>Pseudomonadota</taxon>
        <taxon>Gammaproteobacteria</taxon>
        <taxon>Lysobacterales</taxon>
        <taxon>Lysobacteraceae</taxon>
        <taxon>Arenimonas</taxon>
    </lineage>
</organism>
<evidence type="ECO:0000259" key="1">
    <source>
        <dbReference type="Pfam" id="PF01882"/>
    </source>
</evidence>
<comment type="caution">
    <text evidence="2">The sequence shown here is derived from an EMBL/GenBank/DDBJ whole genome shotgun (WGS) entry which is preliminary data.</text>
</comment>
<dbReference type="AlphaFoldDB" id="A0A917CJ67"/>
<dbReference type="Pfam" id="PF01882">
    <property type="entry name" value="DUF58"/>
    <property type="match status" value="1"/>
</dbReference>
<dbReference type="RefSeq" id="WP_188448204.1">
    <property type="nucleotide sequence ID" value="NZ_BMFO01000002.1"/>
</dbReference>
<dbReference type="EMBL" id="BMFO01000002">
    <property type="protein sequence ID" value="GGF89160.1"/>
    <property type="molecule type" value="Genomic_DNA"/>
</dbReference>
<dbReference type="InterPro" id="IPR002881">
    <property type="entry name" value="DUF58"/>
</dbReference>
<evidence type="ECO:0000313" key="3">
    <source>
        <dbReference type="Proteomes" id="UP000632858"/>
    </source>
</evidence>
<dbReference type="Proteomes" id="UP000632858">
    <property type="component" value="Unassembled WGS sequence"/>
</dbReference>
<reference evidence="2" key="1">
    <citation type="journal article" date="2014" name="Int. J. Syst. Evol. Microbiol.">
        <title>Complete genome sequence of Corynebacterium casei LMG S-19264T (=DSM 44701T), isolated from a smear-ripened cheese.</title>
        <authorList>
            <consortium name="US DOE Joint Genome Institute (JGI-PGF)"/>
            <person name="Walter F."/>
            <person name="Albersmeier A."/>
            <person name="Kalinowski J."/>
            <person name="Ruckert C."/>
        </authorList>
    </citation>
    <scope>NUCLEOTIDE SEQUENCE</scope>
    <source>
        <strain evidence="2">CGMCC 1.12726</strain>
    </source>
</reference>
<name>A0A917CJ67_9GAMM</name>
<evidence type="ECO:0000313" key="2">
    <source>
        <dbReference type="EMBL" id="GGF89160.1"/>
    </source>
</evidence>
<reference evidence="2" key="2">
    <citation type="submission" date="2020-09" db="EMBL/GenBank/DDBJ databases">
        <authorList>
            <person name="Sun Q."/>
            <person name="Zhou Y."/>
        </authorList>
    </citation>
    <scope>NUCLEOTIDE SEQUENCE</scope>
    <source>
        <strain evidence="2">CGMCC 1.12726</strain>
    </source>
</reference>
<gene>
    <name evidence="2" type="ORF">GCM10010960_08780</name>
</gene>
<proteinExistence type="predicted"/>
<sequence>MATPDLIPPEVRARLKDLRLASRRASTAQGIGQHLSRARGAGMEFAQYRAYEQGDEPRQIDWKLYARSDKFFVRESERDSPLTAWALLDATASMAQADALRPAWSRLQAAKAQAACLFELACRQGDRFGLIAVNGDGLTVVAAGQGNRHRDRCLLALAQVEAKGVWPDETVCRPIWERIRAGELALWLSDGFDETAVQLLERLAAARREVLGVQLLTCEERDFPFRGGHRFVDAEDGHELLTDAPASRAEYLARFGAARRALAARLAAAGIRHVEYVLDQPLDAPLRRLFAQGKARFAEGA</sequence>
<dbReference type="PANTHER" id="PTHR33608">
    <property type="entry name" value="BLL2464 PROTEIN"/>
    <property type="match status" value="1"/>
</dbReference>
<feature type="domain" description="DUF58" evidence="1">
    <location>
        <begin position="47"/>
        <end position="254"/>
    </location>
</feature>